<keyword evidence="6" id="KW-0143">Chaperone</keyword>
<comment type="caution">
    <text evidence="9">The sequence shown here is derived from an EMBL/GenBank/DDBJ whole genome shotgun (WGS) entry which is preliminary data.</text>
</comment>
<evidence type="ECO:0000313" key="10">
    <source>
        <dbReference type="Proteomes" id="UP000253370"/>
    </source>
</evidence>
<evidence type="ECO:0000256" key="6">
    <source>
        <dbReference type="ARBA" id="ARBA00023186"/>
    </source>
</evidence>
<dbReference type="GO" id="GO:0003755">
    <property type="term" value="F:peptidyl-prolyl cis-trans isomerase activity"/>
    <property type="evidence" value="ECO:0007669"/>
    <property type="project" value="InterPro"/>
</dbReference>
<keyword evidence="10" id="KW-1185">Reference proteome</keyword>
<dbReference type="InterPro" id="IPR000297">
    <property type="entry name" value="PPIase_PpiC"/>
</dbReference>
<organism evidence="9 10">
    <name type="scientific">Rhodosalinus halophilus</name>
    <dbReference type="NCBI Taxonomy" id="2259333"/>
    <lineage>
        <taxon>Bacteria</taxon>
        <taxon>Pseudomonadati</taxon>
        <taxon>Pseudomonadota</taxon>
        <taxon>Alphaproteobacteria</taxon>
        <taxon>Rhodobacterales</taxon>
        <taxon>Paracoccaceae</taxon>
        <taxon>Rhodosalinus</taxon>
    </lineage>
</organism>
<evidence type="ECO:0000256" key="5">
    <source>
        <dbReference type="ARBA" id="ARBA00023136"/>
    </source>
</evidence>
<accession>A0A365U879</accession>
<dbReference type="Gene3D" id="1.10.4030.10">
    <property type="entry name" value="Porin chaperone SurA, peptide-binding domain"/>
    <property type="match status" value="1"/>
</dbReference>
<dbReference type="RefSeq" id="WP_113289329.1">
    <property type="nucleotide sequence ID" value="NZ_QNTQ01000008.1"/>
</dbReference>
<evidence type="ECO:0000256" key="4">
    <source>
        <dbReference type="ARBA" id="ARBA00022989"/>
    </source>
</evidence>
<keyword evidence="3" id="KW-0812">Transmembrane</keyword>
<evidence type="ECO:0000256" key="3">
    <source>
        <dbReference type="ARBA" id="ARBA00022692"/>
    </source>
</evidence>
<dbReference type="PANTHER" id="PTHR47529">
    <property type="entry name" value="PEPTIDYL-PROLYL CIS-TRANS ISOMERASE D"/>
    <property type="match status" value="1"/>
</dbReference>
<dbReference type="InterPro" id="IPR027304">
    <property type="entry name" value="Trigger_fact/SurA_dom_sf"/>
</dbReference>
<evidence type="ECO:0000256" key="2">
    <source>
        <dbReference type="ARBA" id="ARBA00022475"/>
    </source>
</evidence>
<feature type="domain" description="PpiC" evidence="8">
    <location>
        <begin position="244"/>
        <end position="363"/>
    </location>
</feature>
<evidence type="ECO:0000259" key="8">
    <source>
        <dbReference type="Pfam" id="PF13145"/>
    </source>
</evidence>
<dbReference type="InterPro" id="IPR052029">
    <property type="entry name" value="PpiD_chaperone"/>
</dbReference>
<keyword evidence="4" id="KW-1133">Transmembrane helix</keyword>
<keyword evidence="2" id="KW-1003">Cell membrane</keyword>
<evidence type="ECO:0000313" key="9">
    <source>
        <dbReference type="EMBL" id="RBI85001.1"/>
    </source>
</evidence>
<dbReference type="EMBL" id="QNTQ01000008">
    <property type="protein sequence ID" value="RBI85001.1"/>
    <property type="molecule type" value="Genomic_DNA"/>
</dbReference>
<reference evidence="9 10" key="1">
    <citation type="submission" date="2018-07" db="EMBL/GenBank/DDBJ databases">
        <title>Rhodosalinus sp. strain E84T genomic sequence and assembly.</title>
        <authorList>
            <person name="Liu Z.-W."/>
            <person name="Lu D.-C."/>
        </authorList>
    </citation>
    <scope>NUCLEOTIDE SEQUENCE [LARGE SCALE GENOMIC DNA]</scope>
    <source>
        <strain evidence="9 10">E84</strain>
    </source>
</reference>
<dbReference type="Proteomes" id="UP000253370">
    <property type="component" value="Unassembled WGS sequence"/>
</dbReference>
<dbReference type="GO" id="GO:0005886">
    <property type="term" value="C:plasma membrane"/>
    <property type="evidence" value="ECO:0007669"/>
    <property type="project" value="UniProtKB-SubCell"/>
</dbReference>
<evidence type="ECO:0000256" key="1">
    <source>
        <dbReference type="ARBA" id="ARBA00004401"/>
    </source>
</evidence>
<dbReference type="Pfam" id="PF13624">
    <property type="entry name" value="SurA_N_3"/>
    <property type="match status" value="1"/>
</dbReference>
<keyword evidence="9" id="KW-0413">Isomerase</keyword>
<comment type="subcellular location">
    <subcellularLocation>
        <location evidence="1">Cell membrane</location>
        <topology evidence="1">Single-pass type II membrane protein</topology>
    </subcellularLocation>
</comment>
<dbReference type="OrthoDB" id="9768393at2"/>
<keyword evidence="5" id="KW-0472">Membrane</keyword>
<dbReference type="SUPFAM" id="SSF109998">
    <property type="entry name" value="Triger factor/SurA peptide-binding domain-like"/>
    <property type="match status" value="1"/>
</dbReference>
<dbReference type="Pfam" id="PF13145">
    <property type="entry name" value="Rotamase_2"/>
    <property type="match status" value="1"/>
</dbReference>
<dbReference type="PANTHER" id="PTHR47529:SF1">
    <property type="entry name" value="PERIPLASMIC CHAPERONE PPID"/>
    <property type="match status" value="1"/>
</dbReference>
<name>A0A365U879_9RHOB</name>
<gene>
    <name evidence="9" type="ORF">DRV85_10060</name>
</gene>
<proteinExistence type="inferred from homology"/>
<evidence type="ECO:0000256" key="7">
    <source>
        <dbReference type="ARBA" id="ARBA00038408"/>
    </source>
</evidence>
<sequence length="615" mass="66305">MAARSGTSRIFVWILLGLLIIGLAGFGATNLTGTVRTVGEVGDEPIEAQAYARALQNELRALTRQRGSAVTFQEAREAGVDQQVLGRLIVQAALDHEADRLGLSVGDAVLAEQIAEIQAFQGPDGNFDREAYRFALENAGLTEAEFEEDLRDETARSILQSAIRAATPAPEGYVSTLIGFLAERRSFTWARLGPGALDAPVPAPDEAQLRSFYEENTDRFMRPERKSITYAWLTPEMILDTVEVDEAALRDLYERRAAQYRQPERRLVERLAYPDEAAARAAREAIEAGETSFEAEVEARGLSLSDVDLGDVTRRDLGEASERVFAAETGAVVGPLPSSLGPALFRINGALAAQETSFEEARPELREELAADRARRVLANQAESFDDMLAGGATLEELADETEMRLGSIDWHSGMSEGIAAYPAFREAAAAVTQDDYPEIVGLEDGGLFALRLDAVTPPAPAPFEEVAGEATLLWEQQEIRARLSEQAEELAQSLREGRDFAGVGLEGATEVEGVTRGGQVQGLPGGFSETVFDMEPGEVRLVPDGAAVILVRLDEIAAPDPDAGDIAALREQVAAQAGSSLAGDLLEYYARDVQMRAGITLDQAAINAVHASFQ</sequence>
<dbReference type="SUPFAM" id="SSF54534">
    <property type="entry name" value="FKBP-like"/>
    <property type="match status" value="1"/>
</dbReference>
<protein>
    <submittedName>
        <fullName evidence="9">Peptidylprolyl isomerase</fullName>
    </submittedName>
</protein>
<comment type="similarity">
    <text evidence="7">Belongs to the PpiD chaperone family.</text>
</comment>
<dbReference type="AlphaFoldDB" id="A0A365U879"/>